<comment type="caution">
    <text evidence="1">The sequence shown here is derived from an EMBL/GenBank/DDBJ whole genome shotgun (WGS) entry which is preliminary data.</text>
</comment>
<dbReference type="Proteomes" id="UP001059596">
    <property type="component" value="Unassembled WGS sequence"/>
</dbReference>
<feature type="non-terminal residue" evidence="1">
    <location>
        <position position="1"/>
    </location>
</feature>
<keyword evidence="2" id="KW-1185">Reference proteome</keyword>
<dbReference type="AlphaFoldDB" id="A0A9P9YP39"/>
<sequence>HSSTRSLIQLAKFCQRRSNNGDQQIKVISYRNDSTSLHFPKDKYNSKNSTLC</sequence>
<dbReference type="EMBL" id="JAMKOV010000004">
    <property type="protein sequence ID" value="KAI8040303.1"/>
    <property type="molecule type" value="Genomic_DNA"/>
</dbReference>
<proteinExistence type="predicted"/>
<evidence type="ECO:0000313" key="1">
    <source>
        <dbReference type="EMBL" id="KAI8040303.1"/>
    </source>
</evidence>
<evidence type="ECO:0000313" key="2">
    <source>
        <dbReference type="Proteomes" id="UP001059596"/>
    </source>
</evidence>
<protein>
    <submittedName>
        <fullName evidence="1">Uncharacterized protein</fullName>
    </submittedName>
</protein>
<gene>
    <name evidence="1" type="ORF">M5D96_006243</name>
</gene>
<organism evidence="1 2">
    <name type="scientific">Drosophila gunungcola</name>
    <name type="common">fruit fly</name>
    <dbReference type="NCBI Taxonomy" id="103775"/>
    <lineage>
        <taxon>Eukaryota</taxon>
        <taxon>Metazoa</taxon>
        <taxon>Ecdysozoa</taxon>
        <taxon>Arthropoda</taxon>
        <taxon>Hexapoda</taxon>
        <taxon>Insecta</taxon>
        <taxon>Pterygota</taxon>
        <taxon>Neoptera</taxon>
        <taxon>Endopterygota</taxon>
        <taxon>Diptera</taxon>
        <taxon>Brachycera</taxon>
        <taxon>Muscomorpha</taxon>
        <taxon>Ephydroidea</taxon>
        <taxon>Drosophilidae</taxon>
        <taxon>Drosophila</taxon>
        <taxon>Sophophora</taxon>
    </lineage>
</organism>
<name>A0A9P9YP39_9MUSC</name>
<accession>A0A9P9YP39</accession>
<reference evidence="1" key="1">
    <citation type="journal article" date="2023" name="Genome Biol. Evol.">
        <title>Long-read-based Genome Assembly of Drosophila gunungcola Reveals Fewer Chemosensory Genes in Flower-breeding Species.</title>
        <authorList>
            <person name="Negi A."/>
            <person name="Liao B.Y."/>
            <person name="Yeh S.D."/>
        </authorList>
    </citation>
    <scope>NUCLEOTIDE SEQUENCE</scope>
    <source>
        <strain evidence="1">Sukarami</strain>
    </source>
</reference>